<dbReference type="Gene3D" id="2.60.210.10">
    <property type="entry name" value="Apoptosis, Tumor Necrosis Factor Receptor Associated Protein 2, Chain A"/>
    <property type="match status" value="2"/>
</dbReference>
<evidence type="ECO:0000259" key="1">
    <source>
        <dbReference type="PROSITE" id="PS50144"/>
    </source>
</evidence>
<feature type="domain" description="MATH" evidence="1">
    <location>
        <begin position="166"/>
        <end position="303"/>
    </location>
</feature>
<sequence length="468" mass="53636">MLSFIYTEDLNELNGDNAMAVLYAAKKYIIPPLVNASLQIPISELRNVFLAYAQARLFGLEDFANDCLSYIDKNAEILIKSDGFLQINQKLLSENRRQMLGPALFTIRFPLFSHKEFTVQIVPSGILTVDEVVSIEQYHTNSNFCGISDGLLYPQQFPSHGRVWSFGTIELDIEKVSEFAREAVGSSRFSEKVYINGLSWRIWAQIKTKNGSTDNEKYLGIYLLFDTPEEDLFWRCNVHSATIRIISPKNGVDNSIGTFCDHVFDNKSTSLGFANFISFAELMDPSRCFYDREEDKVTLSIDLTVKKEKIHKFVLNQSKSNGTLFMEIEKVSEFAREVIGSERKSETVHIKGFPWQILAQIEKKDHSTNNNEKCLDIFLLCDAPKKENWSCQCSAIIRIVSQKNDVLLDYRAHFNDQLFNNEMNVWGISRFFSFAQLMDTSKGFYNQNEDKVKLAIDFIIKEAKTDKA</sequence>
<dbReference type="PANTHER" id="PTHR45774">
    <property type="entry name" value="BTB/POZ DOMAIN-CONTAINING"/>
    <property type="match status" value="1"/>
</dbReference>
<comment type="caution">
    <text evidence="2">The sequence shown here is derived from an EMBL/GenBank/DDBJ whole genome shotgun (WGS) entry which is preliminary data.</text>
</comment>
<accession>A0ABD2K0X3</accession>
<dbReference type="InterPro" id="IPR008974">
    <property type="entry name" value="TRAF-like"/>
</dbReference>
<dbReference type="Pfam" id="PF22486">
    <property type="entry name" value="MATH_2"/>
    <property type="match status" value="2"/>
</dbReference>
<proteinExistence type="predicted"/>
<dbReference type="PANTHER" id="PTHR45774:SF4">
    <property type="entry name" value="AXUNDEAD, ISOFORM F"/>
    <property type="match status" value="1"/>
</dbReference>
<evidence type="ECO:0000313" key="2">
    <source>
        <dbReference type="EMBL" id="KAL3096542.1"/>
    </source>
</evidence>
<dbReference type="EMBL" id="JBICCN010000065">
    <property type="protein sequence ID" value="KAL3096542.1"/>
    <property type="molecule type" value="Genomic_DNA"/>
</dbReference>
<dbReference type="SUPFAM" id="SSF49599">
    <property type="entry name" value="TRAF domain-like"/>
    <property type="match status" value="2"/>
</dbReference>
<dbReference type="InterPro" id="IPR002083">
    <property type="entry name" value="MATH/TRAF_dom"/>
</dbReference>
<keyword evidence="3" id="KW-1185">Reference proteome</keyword>
<protein>
    <recommendedName>
        <fullName evidence="1">MATH domain-containing protein</fullName>
    </recommendedName>
</protein>
<evidence type="ECO:0000313" key="3">
    <source>
        <dbReference type="Proteomes" id="UP001620645"/>
    </source>
</evidence>
<dbReference type="SMART" id="SM00061">
    <property type="entry name" value="MATH"/>
    <property type="match status" value="2"/>
</dbReference>
<dbReference type="AlphaFoldDB" id="A0ABD2K0X3"/>
<organism evidence="2 3">
    <name type="scientific">Heterodera schachtii</name>
    <name type="common">Sugarbeet cyst nematode worm</name>
    <name type="synonym">Tylenchus schachtii</name>
    <dbReference type="NCBI Taxonomy" id="97005"/>
    <lineage>
        <taxon>Eukaryota</taxon>
        <taxon>Metazoa</taxon>
        <taxon>Ecdysozoa</taxon>
        <taxon>Nematoda</taxon>
        <taxon>Chromadorea</taxon>
        <taxon>Rhabditida</taxon>
        <taxon>Tylenchina</taxon>
        <taxon>Tylenchomorpha</taxon>
        <taxon>Tylenchoidea</taxon>
        <taxon>Heteroderidae</taxon>
        <taxon>Heteroderinae</taxon>
        <taxon>Heterodera</taxon>
    </lineage>
</organism>
<reference evidence="2 3" key="1">
    <citation type="submission" date="2024-10" db="EMBL/GenBank/DDBJ databases">
        <authorList>
            <person name="Kim D."/>
        </authorList>
    </citation>
    <scope>NUCLEOTIDE SEQUENCE [LARGE SCALE GENOMIC DNA]</scope>
    <source>
        <strain evidence="2">Taebaek</strain>
    </source>
</reference>
<name>A0ABD2K0X3_HETSC</name>
<dbReference type="PROSITE" id="PS50144">
    <property type="entry name" value="MATH"/>
    <property type="match status" value="2"/>
</dbReference>
<gene>
    <name evidence="2" type="ORF">niasHS_004323</name>
</gene>
<feature type="domain" description="MATH" evidence="1">
    <location>
        <begin position="321"/>
        <end position="456"/>
    </location>
</feature>
<dbReference type="InterPro" id="IPR011333">
    <property type="entry name" value="SKP1/BTB/POZ_sf"/>
</dbReference>
<dbReference type="Gene3D" id="3.30.710.10">
    <property type="entry name" value="Potassium Channel Kv1.1, Chain A"/>
    <property type="match status" value="1"/>
</dbReference>
<dbReference type="Proteomes" id="UP001620645">
    <property type="component" value="Unassembled WGS sequence"/>
</dbReference>